<dbReference type="Gene3D" id="3.60.21.10">
    <property type="match status" value="1"/>
</dbReference>
<dbReference type="SUPFAM" id="SSF56300">
    <property type="entry name" value="Metallo-dependent phosphatases"/>
    <property type="match status" value="1"/>
</dbReference>
<dbReference type="InterPro" id="IPR006186">
    <property type="entry name" value="Ser/Thr-sp_prot-phosphatase"/>
</dbReference>
<dbReference type="PRINTS" id="PR00114">
    <property type="entry name" value="STPHPHTASE"/>
</dbReference>
<evidence type="ECO:0000259" key="2">
    <source>
        <dbReference type="SMART" id="SM00156"/>
    </source>
</evidence>
<evidence type="ECO:0000313" key="3">
    <source>
        <dbReference type="Proteomes" id="UP000095282"/>
    </source>
</evidence>
<feature type="compositionally biased region" description="Polar residues" evidence="1">
    <location>
        <begin position="222"/>
        <end position="243"/>
    </location>
</feature>
<keyword evidence="3" id="KW-1185">Reference proteome</keyword>
<dbReference type="InterPro" id="IPR050341">
    <property type="entry name" value="PP1_catalytic_subunit"/>
</dbReference>
<evidence type="ECO:0000313" key="4">
    <source>
        <dbReference type="WBParaSite" id="Csp11.Scaffold630.g21101.t1"/>
    </source>
</evidence>
<dbReference type="GO" id="GO:0005737">
    <property type="term" value="C:cytoplasm"/>
    <property type="evidence" value="ECO:0007669"/>
    <property type="project" value="TreeGrafter"/>
</dbReference>
<accession>A0A1I7V084</accession>
<dbReference type="STRING" id="1561998.A0A1I7V084"/>
<sequence length="260" mass="29561">MDLDKDNKYGDYQTDYYEEKLEQPPTPPQINTNALEKFSPVNGNKLYEKFNEAFSWMPLAAIVGEKIFCVHGGISPKLASWNDISNIPRPLLEVTDNELATDLLFSDPLDYDIVHIPKNKPNFETNYLRQKSVLFNEPSVDEFCKEFNIKLIIRSHTYVPFGYRFFADRKLITIFSSSGYRDQRNPGTLLKINREGKITIITLLPPPPKSKKSRSTQKKNFQKNNSTDTGVSTDCTSNLSISSRGPMGSEAGLSSQILKY</sequence>
<protein>
    <submittedName>
        <fullName evidence="4">SER_THR_PHOSPHATASE domain-containing protein</fullName>
    </submittedName>
</protein>
<feature type="domain" description="Serine/threonine specific protein phosphatases" evidence="2">
    <location>
        <begin position="5"/>
        <end position="207"/>
    </location>
</feature>
<dbReference type="InterPro" id="IPR029052">
    <property type="entry name" value="Metallo-depent_PP-like"/>
</dbReference>
<proteinExistence type="predicted"/>
<dbReference type="GO" id="GO:0004722">
    <property type="term" value="F:protein serine/threonine phosphatase activity"/>
    <property type="evidence" value="ECO:0007669"/>
    <property type="project" value="TreeGrafter"/>
</dbReference>
<dbReference type="CDD" id="cd00144">
    <property type="entry name" value="MPP_PPP_family"/>
    <property type="match status" value="1"/>
</dbReference>
<dbReference type="InterPro" id="IPR004843">
    <property type="entry name" value="Calcineurin-like_PHP"/>
</dbReference>
<dbReference type="Proteomes" id="UP000095282">
    <property type="component" value="Unplaced"/>
</dbReference>
<dbReference type="SMART" id="SM00156">
    <property type="entry name" value="PP2Ac"/>
    <property type="match status" value="1"/>
</dbReference>
<dbReference type="Pfam" id="PF00149">
    <property type="entry name" value="Metallophos"/>
    <property type="match status" value="1"/>
</dbReference>
<organism evidence="3 4">
    <name type="scientific">Caenorhabditis tropicalis</name>
    <dbReference type="NCBI Taxonomy" id="1561998"/>
    <lineage>
        <taxon>Eukaryota</taxon>
        <taxon>Metazoa</taxon>
        <taxon>Ecdysozoa</taxon>
        <taxon>Nematoda</taxon>
        <taxon>Chromadorea</taxon>
        <taxon>Rhabditida</taxon>
        <taxon>Rhabditina</taxon>
        <taxon>Rhabditomorpha</taxon>
        <taxon>Rhabditoidea</taxon>
        <taxon>Rhabditidae</taxon>
        <taxon>Peloderinae</taxon>
        <taxon>Caenorhabditis</taxon>
    </lineage>
</organism>
<dbReference type="PANTHER" id="PTHR11668">
    <property type="entry name" value="SERINE/THREONINE PROTEIN PHOSPHATASE"/>
    <property type="match status" value="1"/>
</dbReference>
<feature type="region of interest" description="Disordered" evidence="1">
    <location>
        <begin position="203"/>
        <end position="260"/>
    </location>
</feature>
<feature type="compositionally biased region" description="Basic residues" evidence="1">
    <location>
        <begin position="209"/>
        <end position="221"/>
    </location>
</feature>
<dbReference type="GO" id="GO:0005634">
    <property type="term" value="C:nucleus"/>
    <property type="evidence" value="ECO:0007669"/>
    <property type="project" value="TreeGrafter"/>
</dbReference>
<name>A0A1I7V084_9PELO</name>
<dbReference type="AlphaFoldDB" id="A0A1I7V084"/>
<reference evidence="4" key="1">
    <citation type="submission" date="2016-11" db="UniProtKB">
        <authorList>
            <consortium name="WormBaseParasite"/>
        </authorList>
    </citation>
    <scope>IDENTIFICATION</scope>
</reference>
<dbReference type="PANTHER" id="PTHR11668:SF311">
    <property type="entry name" value="SERINE_THREONINE SPECIFIC PROTEIN PHOSPHATASES DOMAIN-CONTAINING PROTEIN"/>
    <property type="match status" value="1"/>
</dbReference>
<dbReference type="WBParaSite" id="Csp11.Scaffold630.g21101.t1">
    <property type="protein sequence ID" value="Csp11.Scaffold630.g21101.t1"/>
    <property type="gene ID" value="Csp11.Scaffold630.g21101"/>
</dbReference>
<evidence type="ECO:0000256" key="1">
    <source>
        <dbReference type="SAM" id="MobiDB-lite"/>
    </source>
</evidence>